<evidence type="ECO:0000256" key="2">
    <source>
        <dbReference type="ARBA" id="ARBA00001946"/>
    </source>
</evidence>
<dbReference type="RefSeq" id="WP_121834704.1">
    <property type="nucleotide sequence ID" value="NZ_RCVM01000002.1"/>
</dbReference>
<protein>
    <recommendedName>
        <fullName evidence="5">glucarate dehydratase</fullName>
        <ecNumber evidence="5">4.2.1.40</ecNumber>
    </recommendedName>
</protein>
<dbReference type="InterPro" id="IPR034593">
    <property type="entry name" value="DgoD-like"/>
</dbReference>
<feature type="active site" description="Proton acceptor" evidence="9">
    <location>
        <position position="340"/>
    </location>
</feature>
<evidence type="ECO:0000256" key="8">
    <source>
        <dbReference type="ARBA" id="ARBA00023239"/>
    </source>
</evidence>
<feature type="active site" description="Proton acceptor" evidence="9">
    <location>
        <position position="208"/>
    </location>
</feature>
<dbReference type="SUPFAM" id="SSF51604">
    <property type="entry name" value="Enolase C-terminal domain-like"/>
    <property type="match status" value="1"/>
</dbReference>
<dbReference type="PANTHER" id="PTHR48080:SF4">
    <property type="entry name" value="GLUCARATE DEHYDRATASE"/>
    <property type="match status" value="1"/>
</dbReference>
<feature type="binding site" evidence="10">
    <location>
        <position position="267"/>
    </location>
    <ligand>
        <name>Mg(2+)</name>
        <dbReference type="ChEBI" id="CHEBI:18420"/>
    </ligand>
</feature>
<dbReference type="InterPro" id="IPR029065">
    <property type="entry name" value="Enolase_C-like"/>
</dbReference>
<dbReference type="SUPFAM" id="SSF54826">
    <property type="entry name" value="Enolase N-terminal domain-like"/>
    <property type="match status" value="1"/>
</dbReference>
<comment type="catalytic activity">
    <reaction evidence="1">
        <text>D-glucarate = 5-dehydro-4-deoxy-D-glucarate + H2O</text>
        <dbReference type="Rhea" id="RHEA:14573"/>
        <dbReference type="ChEBI" id="CHEBI:15377"/>
        <dbReference type="ChEBI" id="CHEBI:30612"/>
        <dbReference type="ChEBI" id="CHEBI:42819"/>
        <dbReference type="EC" id="4.2.1.40"/>
    </reaction>
</comment>
<comment type="similarity">
    <text evidence="4">Belongs to the mandelate racemase/muconate lactonizing enzyme family. GlucD subfamily.</text>
</comment>
<dbReference type="PANTHER" id="PTHR48080">
    <property type="entry name" value="D-GALACTONATE DEHYDRATASE-RELATED"/>
    <property type="match status" value="1"/>
</dbReference>
<dbReference type="Proteomes" id="UP000279194">
    <property type="component" value="Unassembled WGS sequence"/>
</dbReference>
<dbReference type="SFLD" id="SFLDS00001">
    <property type="entry name" value="Enolase"/>
    <property type="match status" value="1"/>
</dbReference>
<keyword evidence="7 10" id="KW-0460">Magnesium</keyword>
<evidence type="ECO:0000256" key="3">
    <source>
        <dbReference type="ARBA" id="ARBA00005183"/>
    </source>
</evidence>
<feature type="binding site" evidence="10">
    <location>
        <position position="290"/>
    </location>
    <ligand>
        <name>Mg(2+)</name>
        <dbReference type="ChEBI" id="CHEBI:18420"/>
    </ligand>
</feature>
<reference evidence="12 13" key="1">
    <citation type="submission" date="2018-10" db="EMBL/GenBank/DDBJ databases">
        <title>Streptococcus hillyeri sp. nov., isolated from equine tracheal sample.</title>
        <authorList>
            <person name="Macfadyen A.C."/>
            <person name="Waller A."/>
            <person name="Paterson G.K."/>
        </authorList>
    </citation>
    <scope>NUCLEOTIDE SEQUENCE [LARGE SCALE GENOMIC DNA]</scope>
    <source>
        <strain evidence="12 13">28462</strain>
    </source>
</reference>
<comment type="caution">
    <text evidence="12">The sequence shown here is derived from an EMBL/GenBank/DDBJ whole genome shotgun (WGS) entry which is preliminary data.</text>
</comment>
<dbReference type="OrthoDB" id="193563at2"/>
<organism evidence="12 13">
    <name type="scientific">Streptococcus hillyeri</name>
    <dbReference type="NCBI Taxonomy" id="2282420"/>
    <lineage>
        <taxon>Bacteria</taxon>
        <taxon>Bacillati</taxon>
        <taxon>Bacillota</taxon>
        <taxon>Bacilli</taxon>
        <taxon>Lactobacillales</taxon>
        <taxon>Streptococcaceae</taxon>
        <taxon>Streptococcus</taxon>
    </lineage>
</organism>
<evidence type="ECO:0000313" key="13">
    <source>
        <dbReference type="Proteomes" id="UP000279194"/>
    </source>
</evidence>
<name>A0A3L9DY05_9STRE</name>
<evidence type="ECO:0000256" key="5">
    <source>
        <dbReference type="ARBA" id="ARBA00011973"/>
    </source>
</evidence>
<dbReference type="SMART" id="SM00922">
    <property type="entry name" value="MR_MLE"/>
    <property type="match status" value="1"/>
</dbReference>
<evidence type="ECO:0000256" key="10">
    <source>
        <dbReference type="PIRSR" id="PIRSR634598-3"/>
    </source>
</evidence>
<dbReference type="GO" id="GO:0046872">
    <property type="term" value="F:metal ion binding"/>
    <property type="evidence" value="ECO:0007669"/>
    <property type="project" value="UniProtKB-KW"/>
</dbReference>
<keyword evidence="6 10" id="KW-0479">Metal-binding</keyword>
<dbReference type="InterPro" id="IPR036849">
    <property type="entry name" value="Enolase-like_C_sf"/>
</dbReference>
<dbReference type="Gene3D" id="3.20.20.120">
    <property type="entry name" value="Enolase-like C-terminal domain"/>
    <property type="match status" value="1"/>
</dbReference>
<dbReference type="EC" id="4.2.1.40" evidence="5"/>
<dbReference type="InterPro" id="IPR029017">
    <property type="entry name" value="Enolase-like_N"/>
</dbReference>
<feature type="binding site" evidence="10">
    <location>
        <position position="236"/>
    </location>
    <ligand>
        <name>Mg(2+)</name>
        <dbReference type="ChEBI" id="CHEBI:18420"/>
    </ligand>
</feature>
<dbReference type="SFLD" id="SFLDG00055">
    <property type="entry name" value="glucarate_dehydratase"/>
    <property type="match status" value="1"/>
</dbReference>
<dbReference type="AlphaFoldDB" id="A0A3L9DY05"/>
<comment type="pathway">
    <text evidence="3">Carbohydrate acid metabolism; D-glucarate degradation; 2,5-dioxopentanoate from D-glucarate: step 1/2.</text>
</comment>
<feature type="domain" description="Mandelate racemase/muconate lactonizing enzyme C-terminal" evidence="11">
    <location>
        <begin position="186"/>
        <end position="286"/>
    </location>
</feature>
<dbReference type="Pfam" id="PF13378">
    <property type="entry name" value="MR_MLE_C"/>
    <property type="match status" value="1"/>
</dbReference>
<dbReference type="Gene3D" id="3.30.390.10">
    <property type="entry name" value="Enolase-like, N-terminal domain"/>
    <property type="match status" value="1"/>
</dbReference>
<evidence type="ECO:0000259" key="11">
    <source>
        <dbReference type="SMART" id="SM00922"/>
    </source>
</evidence>
<gene>
    <name evidence="12" type="ORF">EAF07_02445</name>
</gene>
<sequence length="447" mass="50004">MGKAPKVVEMDIYPVAGHDSPLLTLSGCHAPYFTRNIVVLKDETGNLGIGEIHGGEHITEQLNSYKPFVIGERVSEYRKVLTNIRRSRQQSAADDGSGLQELNISNLKFVVQSEAAIECAMLDLFGKFLELPIAALLGEGGVQRDEVEFLGYLFYSADSNKIDLPYEKPDGTDSWESLRRSEMMTPEAIVKQASVLKDKYGFNNFKLKGGVLSGEEEMKSVDALKAAFPDARINIDPNGAWSLEEAIRLSQGRKDVLTYIEDPCGPESGFSSREVMAEYRDATGIPVATNMIATNWRQFHHAAALRSVNIVLADPHFWTLDGSVRMAYLLNEWGLTWGSHSNNHFDITLATFVHVAAAAPGNIAPVDTHWIWQDGESLLKEPIEIKDGKIKLFDKPGLGVEIDLDKLKKQHELYKQMPFKDRDDTIAMQYLEEGWTFDPNRPVFCHK</sequence>
<evidence type="ECO:0000256" key="9">
    <source>
        <dbReference type="PIRSR" id="PIRSR634598-1"/>
    </source>
</evidence>
<dbReference type="InterPro" id="IPR013342">
    <property type="entry name" value="Mandelate_racemase_C"/>
</dbReference>
<accession>A0A3L9DY05</accession>
<dbReference type="GO" id="GO:0008872">
    <property type="term" value="F:glucarate dehydratase activity"/>
    <property type="evidence" value="ECO:0007669"/>
    <property type="project" value="UniProtKB-EC"/>
</dbReference>
<evidence type="ECO:0000256" key="4">
    <source>
        <dbReference type="ARBA" id="ARBA00009938"/>
    </source>
</evidence>
<comment type="cofactor">
    <cofactor evidence="2 10">
        <name>Mg(2+)</name>
        <dbReference type="ChEBI" id="CHEBI:18420"/>
    </cofactor>
</comment>
<evidence type="ECO:0000256" key="7">
    <source>
        <dbReference type="ARBA" id="ARBA00022842"/>
    </source>
</evidence>
<dbReference type="InterPro" id="IPR034598">
    <property type="entry name" value="GlucD-like"/>
</dbReference>
<dbReference type="EMBL" id="RCVM01000002">
    <property type="protein sequence ID" value="RLY04863.1"/>
    <property type="molecule type" value="Genomic_DNA"/>
</dbReference>
<evidence type="ECO:0000256" key="1">
    <source>
        <dbReference type="ARBA" id="ARBA00001426"/>
    </source>
</evidence>
<dbReference type="CDD" id="cd03323">
    <property type="entry name" value="D-glucarate_dehydratase"/>
    <property type="match status" value="1"/>
</dbReference>
<keyword evidence="8" id="KW-0456">Lyase</keyword>
<evidence type="ECO:0000256" key="6">
    <source>
        <dbReference type="ARBA" id="ARBA00022723"/>
    </source>
</evidence>
<keyword evidence="13" id="KW-1185">Reference proteome</keyword>
<evidence type="ECO:0000313" key="12">
    <source>
        <dbReference type="EMBL" id="RLY04863.1"/>
    </source>
</evidence>
<proteinExistence type="inferred from homology"/>